<feature type="transmembrane region" description="Helical" evidence="5">
    <location>
        <begin position="34"/>
        <end position="53"/>
    </location>
</feature>
<dbReference type="PANTHER" id="PTHR13531">
    <property type="entry name" value="GEO07735P1-RELATED-RELATED"/>
    <property type="match status" value="1"/>
</dbReference>
<organism evidence="6 7">
    <name type="scientific">Trichuris trichiura</name>
    <name type="common">Whipworm</name>
    <name type="synonym">Trichocephalus trichiurus</name>
    <dbReference type="NCBI Taxonomy" id="36087"/>
    <lineage>
        <taxon>Eukaryota</taxon>
        <taxon>Metazoa</taxon>
        <taxon>Ecdysozoa</taxon>
        <taxon>Nematoda</taxon>
        <taxon>Enoplea</taxon>
        <taxon>Dorylaimia</taxon>
        <taxon>Trichinellida</taxon>
        <taxon>Trichuridae</taxon>
        <taxon>Trichuris</taxon>
    </lineage>
</organism>
<proteinExistence type="predicted"/>
<feature type="transmembrane region" description="Helical" evidence="5">
    <location>
        <begin position="65"/>
        <end position="88"/>
    </location>
</feature>
<dbReference type="Proteomes" id="UP000030665">
    <property type="component" value="Unassembled WGS sequence"/>
</dbReference>
<evidence type="ECO:0000256" key="2">
    <source>
        <dbReference type="ARBA" id="ARBA00022692"/>
    </source>
</evidence>
<keyword evidence="3 5" id="KW-1133">Transmembrane helix</keyword>
<dbReference type="GO" id="GO:0016020">
    <property type="term" value="C:membrane"/>
    <property type="evidence" value="ECO:0007669"/>
    <property type="project" value="UniProtKB-SubCell"/>
</dbReference>
<evidence type="ECO:0000313" key="6">
    <source>
        <dbReference type="EMBL" id="CDW59066.1"/>
    </source>
</evidence>
<dbReference type="PANTHER" id="PTHR13531:SF6">
    <property type="entry name" value="TMEM (HUMAN TRANSMEMBRANE PROTEIN) HOMOLOG"/>
    <property type="match status" value="1"/>
</dbReference>
<dbReference type="OrthoDB" id="311720at2759"/>
<accession>A0A077ZFC9</accession>
<sequence>MDAKKGSVVDQTENSDLVLSTTELASSLPLQMAIYFNAYFAPCWLVGHVYTLVQKYELLDVTHRSIVLALHLLMVVVEMVRLYVGFLGNITENVSQLSGFWIATLLLQLPMCLFFTFSGGLISLPLDIGIDVVQVAFLLFELVVGIFAIRKMSRVQYSRFRKDISDTADTKVKGKVE</sequence>
<feature type="transmembrane region" description="Helical" evidence="5">
    <location>
        <begin position="128"/>
        <end position="149"/>
    </location>
</feature>
<gene>
    <name evidence="6" type="ORF">TTRE_0000739601</name>
</gene>
<dbReference type="GO" id="GO:0035869">
    <property type="term" value="C:ciliary transition zone"/>
    <property type="evidence" value="ECO:0007669"/>
    <property type="project" value="TreeGrafter"/>
</dbReference>
<reference evidence="6" key="1">
    <citation type="submission" date="2014-01" db="EMBL/GenBank/DDBJ databases">
        <authorList>
            <person name="Aslett M."/>
        </authorList>
    </citation>
    <scope>NUCLEOTIDE SEQUENCE</scope>
</reference>
<dbReference type="STRING" id="36087.A0A077ZFC9"/>
<evidence type="ECO:0000256" key="5">
    <source>
        <dbReference type="SAM" id="Phobius"/>
    </source>
</evidence>
<feature type="transmembrane region" description="Helical" evidence="5">
    <location>
        <begin position="100"/>
        <end position="122"/>
    </location>
</feature>
<keyword evidence="4 5" id="KW-0472">Membrane</keyword>
<comment type="subcellular location">
    <subcellularLocation>
        <location evidence="1">Membrane</location>
        <topology evidence="1">Multi-pass membrane protein</topology>
    </subcellularLocation>
</comment>
<name>A0A077ZFC9_TRITR</name>
<keyword evidence="2 5" id="KW-0812">Transmembrane</keyword>
<evidence type="ECO:0000313" key="7">
    <source>
        <dbReference type="Proteomes" id="UP000030665"/>
    </source>
</evidence>
<dbReference type="EMBL" id="HG806490">
    <property type="protein sequence ID" value="CDW59066.1"/>
    <property type="molecule type" value="Genomic_DNA"/>
</dbReference>
<dbReference type="Pfam" id="PF09799">
    <property type="entry name" value="Transmemb_17"/>
    <property type="match status" value="1"/>
</dbReference>
<keyword evidence="7" id="KW-1185">Reference proteome</keyword>
<dbReference type="GO" id="GO:1905515">
    <property type="term" value="P:non-motile cilium assembly"/>
    <property type="evidence" value="ECO:0007669"/>
    <property type="project" value="TreeGrafter"/>
</dbReference>
<evidence type="ECO:0000256" key="4">
    <source>
        <dbReference type="ARBA" id="ARBA00023136"/>
    </source>
</evidence>
<dbReference type="AlphaFoldDB" id="A0A077ZFC9"/>
<evidence type="ECO:0000256" key="1">
    <source>
        <dbReference type="ARBA" id="ARBA00004141"/>
    </source>
</evidence>
<reference evidence="6" key="2">
    <citation type="submission" date="2014-03" db="EMBL/GenBank/DDBJ databases">
        <title>The whipworm genome and dual-species transcriptomics of an intimate host-pathogen interaction.</title>
        <authorList>
            <person name="Foth B.J."/>
            <person name="Tsai I.J."/>
            <person name="Reid A.J."/>
            <person name="Bancroft A.J."/>
            <person name="Nichol S."/>
            <person name="Tracey A."/>
            <person name="Holroyd N."/>
            <person name="Cotton J.A."/>
            <person name="Stanley E.J."/>
            <person name="Zarowiecki M."/>
            <person name="Liu J.Z."/>
            <person name="Huckvale T."/>
            <person name="Cooper P.J."/>
            <person name="Grencis R.K."/>
            <person name="Berriman M."/>
        </authorList>
    </citation>
    <scope>NUCLEOTIDE SEQUENCE [LARGE SCALE GENOMIC DNA]</scope>
</reference>
<evidence type="ECO:0000256" key="3">
    <source>
        <dbReference type="ARBA" id="ARBA00022989"/>
    </source>
</evidence>
<dbReference type="InterPro" id="IPR019184">
    <property type="entry name" value="Uncharacterised_TM-17"/>
</dbReference>
<protein>
    <submittedName>
        <fullName evidence="6">Transmembrane protein 17</fullName>
    </submittedName>
</protein>